<dbReference type="InterPro" id="IPR027038">
    <property type="entry name" value="RanGap"/>
</dbReference>
<feature type="region of interest" description="Disordered" evidence="4">
    <location>
        <begin position="491"/>
        <end position="519"/>
    </location>
</feature>
<evidence type="ECO:0000256" key="2">
    <source>
        <dbReference type="ARBA" id="ARBA00022614"/>
    </source>
</evidence>
<protein>
    <submittedName>
        <fullName evidence="5">Uncharacterized protein</fullName>
    </submittedName>
</protein>
<evidence type="ECO:0000313" key="6">
    <source>
        <dbReference type="Proteomes" id="UP001189429"/>
    </source>
</evidence>
<dbReference type="PANTHER" id="PTHR24113">
    <property type="entry name" value="RAN GTPASE-ACTIVATING PROTEIN 1"/>
    <property type="match status" value="1"/>
</dbReference>
<dbReference type="EMBL" id="CAUYUJ010014618">
    <property type="protein sequence ID" value="CAK0843943.1"/>
    <property type="molecule type" value="Genomic_DNA"/>
</dbReference>
<proteinExistence type="predicted"/>
<keyword evidence="3" id="KW-0677">Repeat</keyword>
<evidence type="ECO:0000256" key="3">
    <source>
        <dbReference type="ARBA" id="ARBA00022737"/>
    </source>
</evidence>
<keyword evidence="2" id="KW-0433">Leucine-rich repeat</keyword>
<dbReference type="Pfam" id="PF13516">
    <property type="entry name" value="LRR_6"/>
    <property type="match status" value="3"/>
</dbReference>
<keyword evidence="1" id="KW-0343">GTPase activation</keyword>
<comment type="caution">
    <text evidence="5">The sequence shown here is derived from an EMBL/GenBank/DDBJ whole genome shotgun (WGS) entry which is preliminary data.</text>
</comment>
<dbReference type="Gene3D" id="3.80.10.10">
    <property type="entry name" value="Ribonuclease Inhibitor"/>
    <property type="match status" value="1"/>
</dbReference>
<dbReference type="InterPro" id="IPR032675">
    <property type="entry name" value="LRR_dom_sf"/>
</dbReference>
<feature type="compositionally biased region" description="Basic and acidic residues" evidence="4">
    <location>
        <begin position="491"/>
        <end position="509"/>
    </location>
</feature>
<dbReference type="SUPFAM" id="SSF52047">
    <property type="entry name" value="RNI-like"/>
    <property type="match status" value="1"/>
</dbReference>
<dbReference type="Proteomes" id="UP001189429">
    <property type="component" value="Unassembled WGS sequence"/>
</dbReference>
<evidence type="ECO:0000256" key="4">
    <source>
        <dbReference type="SAM" id="MobiDB-lite"/>
    </source>
</evidence>
<feature type="compositionally biased region" description="Basic residues" evidence="4">
    <location>
        <begin position="510"/>
        <end position="519"/>
    </location>
</feature>
<feature type="region of interest" description="Disordered" evidence="4">
    <location>
        <begin position="109"/>
        <end position="160"/>
    </location>
</feature>
<evidence type="ECO:0000256" key="1">
    <source>
        <dbReference type="ARBA" id="ARBA00022468"/>
    </source>
</evidence>
<dbReference type="PANTHER" id="PTHR24113:SF12">
    <property type="entry name" value="RAN GTPASE-ACTIVATING PROTEIN 1"/>
    <property type="match status" value="1"/>
</dbReference>
<accession>A0ABN9TDV1</accession>
<keyword evidence="6" id="KW-1185">Reference proteome</keyword>
<name>A0ABN9TDV1_9DINO</name>
<dbReference type="SMART" id="SM00368">
    <property type="entry name" value="LRR_RI"/>
    <property type="match status" value="5"/>
</dbReference>
<gene>
    <name evidence="5" type="ORF">PCOR1329_LOCUS38135</name>
</gene>
<reference evidence="5" key="1">
    <citation type="submission" date="2023-10" db="EMBL/GenBank/DDBJ databases">
        <authorList>
            <person name="Chen Y."/>
            <person name="Shah S."/>
            <person name="Dougan E. K."/>
            <person name="Thang M."/>
            <person name="Chan C."/>
        </authorList>
    </citation>
    <scope>NUCLEOTIDE SEQUENCE [LARGE SCALE GENOMIC DNA]</scope>
</reference>
<evidence type="ECO:0000313" key="5">
    <source>
        <dbReference type="EMBL" id="CAK0843943.1"/>
    </source>
</evidence>
<dbReference type="InterPro" id="IPR001611">
    <property type="entry name" value="Leu-rich_rpt"/>
</dbReference>
<feature type="non-terminal residue" evidence="5">
    <location>
        <position position="1"/>
    </location>
</feature>
<sequence length="519" mass="56138">EALSAAWGSCRTKDEQEAYRHALHETMDLWYGHAGVTVVSVHGNLGPDGEQKLDEEEAEGRHWFGDSGWVAYELRAARVLPRRRREVTWPALQELGRQTAVGAKASTVAIEDGGEPGRASADSDAAATNERRRRISVSSVSSVSSMGSAPRHQRLSRRGSYASTASLSSVGQSDIGWDDNQLLTSPWPVSADAFDELTAEKRFAHAPDRATVQRLYCRLAAATLDAAEVLDFSSMPAPSQSAARGLGQYLRGSSALRELRLERAGLSGRHVDAIVEGLIFEAGAEEASRCPPRILAGLAPTPAAGKPDRPPLLGALEVLNLHHNTRLGEEGLRALRRALEGGAMPALRVLNLNHCSLQKPGGQMLVELFPYLPQLKELILEGNGLGDKCVHDIAEAMSSESLPRLTTLTLGSNRVGNEGARALAKKSYSARFSPLSRLDLHYNEIGDAGAEEIAAAVQAGKLPKIIDLEGNLLESRGIRALEKLGVKVLDQKEPHVSSKEASDRTDRAAARRRQRKQRE</sequence>
<organism evidence="5 6">
    <name type="scientific">Prorocentrum cordatum</name>
    <dbReference type="NCBI Taxonomy" id="2364126"/>
    <lineage>
        <taxon>Eukaryota</taxon>
        <taxon>Sar</taxon>
        <taxon>Alveolata</taxon>
        <taxon>Dinophyceae</taxon>
        <taxon>Prorocentrales</taxon>
        <taxon>Prorocentraceae</taxon>
        <taxon>Prorocentrum</taxon>
    </lineage>
</organism>
<feature type="compositionally biased region" description="Low complexity" evidence="4">
    <location>
        <begin position="136"/>
        <end position="145"/>
    </location>
</feature>